<accession>F0UGE4</accession>
<keyword evidence="1" id="KW-0175">Coiled coil</keyword>
<dbReference type="OMA" id="CLRENNT"/>
<evidence type="ECO:0000313" key="3">
    <source>
        <dbReference type="EMBL" id="EGC44297.1"/>
    </source>
</evidence>
<protein>
    <submittedName>
        <fullName evidence="3">Predicted protein</fullName>
    </submittedName>
</protein>
<evidence type="ECO:0000256" key="2">
    <source>
        <dbReference type="SAM" id="MobiDB-lite"/>
    </source>
</evidence>
<organism evidence="4">
    <name type="scientific">Ajellomyces capsulatus (strain H88)</name>
    <name type="common">Darling's disease fungus</name>
    <name type="synonym">Histoplasma capsulatum</name>
    <dbReference type="NCBI Taxonomy" id="544711"/>
    <lineage>
        <taxon>Eukaryota</taxon>
        <taxon>Fungi</taxon>
        <taxon>Dikarya</taxon>
        <taxon>Ascomycota</taxon>
        <taxon>Pezizomycotina</taxon>
        <taxon>Eurotiomycetes</taxon>
        <taxon>Eurotiomycetidae</taxon>
        <taxon>Onygenales</taxon>
        <taxon>Ajellomycetaceae</taxon>
        <taxon>Histoplasma</taxon>
    </lineage>
</organism>
<feature type="compositionally biased region" description="Basic residues" evidence="2">
    <location>
        <begin position="1"/>
        <end position="13"/>
    </location>
</feature>
<name>F0UGE4_AJEC8</name>
<dbReference type="Proteomes" id="UP000008142">
    <property type="component" value="Unassembled WGS sequence"/>
</dbReference>
<dbReference type="AlphaFoldDB" id="F0UGE4"/>
<evidence type="ECO:0000256" key="1">
    <source>
        <dbReference type="SAM" id="Coils"/>
    </source>
</evidence>
<feature type="region of interest" description="Disordered" evidence="2">
    <location>
        <begin position="1"/>
        <end position="45"/>
    </location>
</feature>
<feature type="coiled-coil region" evidence="1">
    <location>
        <begin position="90"/>
        <end position="124"/>
    </location>
</feature>
<proteinExistence type="predicted"/>
<reference evidence="4" key="1">
    <citation type="submission" date="2008-07" db="EMBL/GenBank/DDBJ databases">
        <title>Annotation of Ajellomyces capsulatus strain H88.</title>
        <authorList>
            <person name="Champion M."/>
            <person name="Cuomo C."/>
            <person name="Ma L.-J."/>
            <person name="Henn M.R."/>
            <person name="Sil A."/>
            <person name="Goldman B."/>
            <person name="Young S.K."/>
            <person name="Kodira C.D."/>
            <person name="Zeng Q."/>
            <person name="Koehrsen M."/>
            <person name="Alvarado L."/>
            <person name="Berlin A."/>
            <person name="Borenstein D."/>
            <person name="Chen Z."/>
            <person name="Engels R."/>
            <person name="Freedman E."/>
            <person name="Gellesch M."/>
            <person name="Goldberg J."/>
            <person name="Griggs A."/>
            <person name="Gujja S."/>
            <person name="Heiman D."/>
            <person name="Hepburn T."/>
            <person name="Howarth C."/>
            <person name="Jen D."/>
            <person name="Larson L."/>
            <person name="Lewis B."/>
            <person name="Mehta T."/>
            <person name="Park D."/>
            <person name="Pearson M."/>
            <person name="Roberts A."/>
            <person name="Saif S."/>
            <person name="Shea T."/>
            <person name="Shenoy N."/>
            <person name="Sisk P."/>
            <person name="Stolte C."/>
            <person name="Sykes S."/>
            <person name="Walk T."/>
            <person name="White J."/>
            <person name="Yandava C."/>
            <person name="Klein B."/>
            <person name="McEwen J.G."/>
            <person name="Puccia R."/>
            <person name="Goldman G.H."/>
            <person name="Felipe M.S."/>
            <person name="Nino-Vega G."/>
            <person name="San-Blas G."/>
            <person name="Taylor J."/>
            <person name="Mendoza L."/>
            <person name="Galagan J."/>
            <person name="Nusbaum C."/>
            <person name="Birren B."/>
        </authorList>
    </citation>
    <scope>NUCLEOTIDE SEQUENCE [LARGE SCALE GENOMIC DNA]</scope>
    <source>
        <strain evidence="4">H88</strain>
    </source>
</reference>
<evidence type="ECO:0000313" key="4">
    <source>
        <dbReference type="Proteomes" id="UP000008142"/>
    </source>
</evidence>
<gene>
    <name evidence="3" type="ORF">HCEG_03512</name>
</gene>
<dbReference type="HOGENOM" id="CLU_1703707_0_0_1"/>
<sequence>MAQKRRFRRKRQLKTPQSKNQQRRRRRAEAQTTGQRYKTAKEKEALKQQSALKYKQATETADYAQRVAGLALVQGTPCKSKTTLDLTSVNRSLIAVNNELMKRVKELEEKNACLRENNTLLTEQNRTVLFEVQDYIRAIELNGLVRGGEDTKET</sequence>
<dbReference type="EMBL" id="DS990638">
    <property type="protein sequence ID" value="EGC44297.1"/>
    <property type="molecule type" value="Genomic_DNA"/>
</dbReference>